<protein>
    <submittedName>
        <fullName evidence="1">Uncharacterized protein</fullName>
    </submittedName>
</protein>
<name>A0A382B312_9ZZZZ</name>
<dbReference type="AlphaFoldDB" id="A0A382B312"/>
<evidence type="ECO:0000313" key="1">
    <source>
        <dbReference type="EMBL" id="SVB07994.1"/>
    </source>
</evidence>
<reference evidence="1" key="1">
    <citation type="submission" date="2018-05" db="EMBL/GenBank/DDBJ databases">
        <authorList>
            <person name="Lanie J.A."/>
            <person name="Ng W.-L."/>
            <person name="Kazmierczak K.M."/>
            <person name="Andrzejewski T.M."/>
            <person name="Davidsen T.M."/>
            <person name="Wayne K.J."/>
            <person name="Tettelin H."/>
            <person name="Glass J.I."/>
            <person name="Rusch D."/>
            <person name="Podicherti R."/>
            <person name="Tsui H.-C.T."/>
            <person name="Winkler M.E."/>
        </authorList>
    </citation>
    <scope>NUCLEOTIDE SEQUENCE</scope>
</reference>
<organism evidence="1">
    <name type="scientific">marine metagenome</name>
    <dbReference type="NCBI Taxonomy" id="408172"/>
    <lineage>
        <taxon>unclassified sequences</taxon>
        <taxon>metagenomes</taxon>
        <taxon>ecological metagenomes</taxon>
    </lineage>
</organism>
<accession>A0A382B312</accession>
<gene>
    <name evidence="1" type="ORF">METZ01_LOCUS160848</name>
</gene>
<dbReference type="EMBL" id="UINC01027919">
    <property type="protein sequence ID" value="SVB07994.1"/>
    <property type="molecule type" value="Genomic_DNA"/>
</dbReference>
<sequence>VSQPNDNADLAKLLTTMGCPEAKAGEMAAQLAKRSGQLAVERNIPREEATAHLLSLMRQGWAAKEQNDAD</sequence>
<feature type="non-terminal residue" evidence="1">
    <location>
        <position position="1"/>
    </location>
</feature>
<proteinExistence type="predicted"/>